<dbReference type="PANTHER" id="PTHR37540">
    <property type="entry name" value="TRANSCRIPTION FACTOR (ACR-2), PUTATIVE-RELATED-RELATED"/>
    <property type="match status" value="1"/>
</dbReference>
<organism evidence="1 2">
    <name type="scientific">Podospora aff. communis PSN243</name>
    <dbReference type="NCBI Taxonomy" id="3040156"/>
    <lineage>
        <taxon>Eukaryota</taxon>
        <taxon>Fungi</taxon>
        <taxon>Dikarya</taxon>
        <taxon>Ascomycota</taxon>
        <taxon>Pezizomycotina</taxon>
        <taxon>Sordariomycetes</taxon>
        <taxon>Sordariomycetidae</taxon>
        <taxon>Sordariales</taxon>
        <taxon>Podosporaceae</taxon>
        <taxon>Podospora</taxon>
    </lineage>
</organism>
<reference evidence="1" key="1">
    <citation type="journal article" date="2023" name="Mol. Phylogenet. Evol.">
        <title>Genome-scale phylogeny and comparative genomics of the fungal order Sordariales.</title>
        <authorList>
            <person name="Hensen N."/>
            <person name="Bonometti L."/>
            <person name="Westerberg I."/>
            <person name="Brannstrom I.O."/>
            <person name="Guillou S."/>
            <person name="Cros-Aarteil S."/>
            <person name="Calhoun S."/>
            <person name="Haridas S."/>
            <person name="Kuo A."/>
            <person name="Mondo S."/>
            <person name="Pangilinan J."/>
            <person name="Riley R."/>
            <person name="LaButti K."/>
            <person name="Andreopoulos B."/>
            <person name="Lipzen A."/>
            <person name="Chen C."/>
            <person name="Yan M."/>
            <person name="Daum C."/>
            <person name="Ng V."/>
            <person name="Clum A."/>
            <person name="Steindorff A."/>
            <person name="Ohm R.A."/>
            <person name="Martin F."/>
            <person name="Silar P."/>
            <person name="Natvig D.O."/>
            <person name="Lalanne C."/>
            <person name="Gautier V."/>
            <person name="Ament-Velasquez S.L."/>
            <person name="Kruys A."/>
            <person name="Hutchinson M.I."/>
            <person name="Powell A.J."/>
            <person name="Barry K."/>
            <person name="Miller A.N."/>
            <person name="Grigoriev I.V."/>
            <person name="Debuchy R."/>
            <person name="Gladieux P."/>
            <person name="Hiltunen Thoren M."/>
            <person name="Johannesson H."/>
        </authorList>
    </citation>
    <scope>NUCLEOTIDE SEQUENCE</scope>
    <source>
        <strain evidence="1">PSN243</strain>
    </source>
</reference>
<accession>A0AAV9G5E0</accession>
<dbReference type="EMBL" id="MU866000">
    <property type="protein sequence ID" value="KAK4443052.1"/>
    <property type="molecule type" value="Genomic_DNA"/>
</dbReference>
<protein>
    <submittedName>
        <fullName evidence="1">Uncharacterized protein</fullName>
    </submittedName>
</protein>
<evidence type="ECO:0000313" key="2">
    <source>
        <dbReference type="Proteomes" id="UP001321760"/>
    </source>
</evidence>
<dbReference type="AlphaFoldDB" id="A0AAV9G5E0"/>
<evidence type="ECO:0000313" key="1">
    <source>
        <dbReference type="EMBL" id="KAK4443052.1"/>
    </source>
</evidence>
<reference evidence="1" key="2">
    <citation type="submission" date="2023-05" db="EMBL/GenBank/DDBJ databases">
        <authorList>
            <consortium name="Lawrence Berkeley National Laboratory"/>
            <person name="Steindorff A."/>
            <person name="Hensen N."/>
            <person name="Bonometti L."/>
            <person name="Westerberg I."/>
            <person name="Brannstrom I.O."/>
            <person name="Guillou S."/>
            <person name="Cros-Aarteil S."/>
            <person name="Calhoun S."/>
            <person name="Haridas S."/>
            <person name="Kuo A."/>
            <person name="Mondo S."/>
            <person name="Pangilinan J."/>
            <person name="Riley R."/>
            <person name="Labutti K."/>
            <person name="Andreopoulos B."/>
            <person name="Lipzen A."/>
            <person name="Chen C."/>
            <person name="Yanf M."/>
            <person name="Daum C."/>
            <person name="Ng V."/>
            <person name="Clum A."/>
            <person name="Ohm R."/>
            <person name="Martin F."/>
            <person name="Silar P."/>
            <person name="Natvig D."/>
            <person name="Lalanne C."/>
            <person name="Gautier V."/>
            <person name="Ament-Velasquez S.L."/>
            <person name="Kruys A."/>
            <person name="Hutchinson M.I."/>
            <person name="Powell A.J."/>
            <person name="Barry K."/>
            <person name="Miller A.N."/>
            <person name="Grigoriev I.V."/>
            <person name="Debuchy R."/>
            <person name="Gladieux P."/>
            <person name="Thoren M.H."/>
            <person name="Johannesson H."/>
        </authorList>
    </citation>
    <scope>NUCLEOTIDE SEQUENCE</scope>
    <source>
        <strain evidence="1">PSN243</strain>
    </source>
</reference>
<proteinExistence type="predicted"/>
<comment type="caution">
    <text evidence="1">The sequence shown here is derived from an EMBL/GenBank/DDBJ whole genome shotgun (WGS) entry which is preliminary data.</text>
</comment>
<keyword evidence="2" id="KW-1185">Reference proteome</keyword>
<dbReference type="PANTHER" id="PTHR37540:SF5">
    <property type="entry name" value="TRANSCRIPTION FACTOR DOMAIN-CONTAINING PROTEIN"/>
    <property type="match status" value="1"/>
</dbReference>
<sequence>MPRRQSTVHSHAARVIHARRRRSRILSYQSARGRGVGQMPSELPTWPAREGLLTRSQDSIGASPTAIVDTYRRGDPFNSFVRPLSPTEHLLLDHYLAHIVPLIDAGCSRISALGSAQRQNLTVGWVNVALSNLDFLNGLFLNASRSLSVRHVQEQQREQYAELAIRYKLLCVRFVIDSIRVNNEVSRLGDIPVAETLVLAFDEKLMGNADMAKQHVEGAVRMVELQGGPRTLGMNGLLAMMLAKYTEDVGLSTATAT</sequence>
<gene>
    <name evidence="1" type="ORF">QBC34DRAFT_311750</name>
</gene>
<name>A0AAV9G5E0_9PEZI</name>
<dbReference type="Proteomes" id="UP001321760">
    <property type="component" value="Unassembled WGS sequence"/>
</dbReference>